<organism evidence="1 2">
    <name type="scientific">Aliivibrio fischeri SR5</name>
    <dbReference type="NCBI Taxonomy" id="1088719"/>
    <lineage>
        <taxon>Bacteria</taxon>
        <taxon>Pseudomonadati</taxon>
        <taxon>Pseudomonadota</taxon>
        <taxon>Gammaproteobacteria</taxon>
        <taxon>Vibrionales</taxon>
        <taxon>Vibrionaceae</taxon>
        <taxon>Aliivibrio</taxon>
    </lineage>
</organism>
<comment type="caution">
    <text evidence="1">The sequence shown here is derived from an EMBL/GenBank/DDBJ whole genome shotgun (WGS) entry which is preliminary data.</text>
</comment>
<evidence type="ECO:0000313" key="2">
    <source>
        <dbReference type="Proteomes" id="UP000004521"/>
    </source>
</evidence>
<gene>
    <name evidence="1" type="ORF">VFSR5_2737</name>
</gene>
<protein>
    <submittedName>
        <fullName evidence="1">Uncharacterized protein</fullName>
    </submittedName>
</protein>
<evidence type="ECO:0000313" key="1">
    <source>
        <dbReference type="EMBL" id="EHN68012.1"/>
    </source>
</evidence>
<accession>A0AAV3EM21</accession>
<dbReference type="Proteomes" id="UP000004521">
    <property type="component" value="Unassembled WGS sequence"/>
</dbReference>
<dbReference type="AlphaFoldDB" id="A0AAV3EM21"/>
<dbReference type="RefSeq" id="WP_005424044.1">
    <property type="nucleotide sequence ID" value="NZ_JH584329.1"/>
</dbReference>
<sequence length="241" mass="26224">MNATMEKSDINVQLGTINNVIDLNIIKSIFNKNISNEKIGSISLWGVVTANDSTGLIIDNLQQGDQLTIESASGLASFKETDMKIIKSVISVYGAISTLGANIITEGQLTPYLSQFNSIFDSIKAAVPDKIQHAVRDASGRDPGTGDYAKNEGGLIVCMPKARGAIYATSDNHLESGAKHNGRQEKYFPKSIKDKESFFFYDKAENKKITSMTGAVNILAFDSKFSDNAGYYEFKVTIKLA</sequence>
<name>A0AAV3EM21_ALIFS</name>
<dbReference type="EMBL" id="AHIH01000015">
    <property type="protein sequence ID" value="EHN68012.1"/>
    <property type="molecule type" value="Genomic_DNA"/>
</dbReference>
<reference evidence="1 2" key="1">
    <citation type="journal article" date="2012" name="J. Bacteriol.">
        <title>Draft Genome Sequence of Vibrio fischeri SR5, a Strain Isolated from the Light Organ of the Mediterranean Squid Sepiola robusta.</title>
        <authorList>
            <person name="Gyllborg M.C."/>
            <person name="Sahl J.W."/>
            <person name="Cronin D.C.III."/>
            <person name="Rasko D.A."/>
            <person name="Mandel M.J."/>
        </authorList>
    </citation>
    <scope>NUCLEOTIDE SEQUENCE [LARGE SCALE GENOMIC DNA]</scope>
    <source>
        <strain evidence="1 2">SR5</strain>
    </source>
</reference>
<proteinExistence type="predicted"/>